<evidence type="ECO:0000259" key="2">
    <source>
        <dbReference type="Pfam" id="PF02657"/>
    </source>
</evidence>
<dbReference type="SUPFAM" id="SSF82649">
    <property type="entry name" value="SufE/NifU"/>
    <property type="match status" value="1"/>
</dbReference>
<dbReference type="InterPro" id="IPR003808">
    <property type="entry name" value="Fe-S_metab-assoc_dom"/>
</dbReference>
<comment type="caution">
    <text evidence="3">The sequence shown here is derived from an EMBL/GenBank/DDBJ whole genome shotgun (WGS) entry which is preliminary data.</text>
</comment>
<sequence>MNEKLDQIIDDFSFLDDWEDRYRYVIELGKELPDMPESEKTEENRVHGCASQVWLVSERDAGEDPVMRFRGDSDAFIVRGLVSIVLTVYSGEKASKIAATDALETFRRIGLVDHLSAQRANGLNAMVTKIRETAARALSS</sequence>
<dbReference type="Gene3D" id="3.90.1010.10">
    <property type="match status" value="1"/>
</dbReference>
<dbReference type="RefSeq" id="WP_183484193.1">
    <property type="nucleotide sequence ID" value="NZ_JACIDZ010000004.1"/>
</dbReference>
<dbReference type="PANTHER" id="PTHR43597:SF5">
    <property type="entry name" value="SUFE-LIKE PROTEIN 2, CHLOROPLASTIC"/>
    <property type="match status" value="1"/>
</dbReference>
<reference evidence="3 4" key="1">
    <citation type="submission" date="2020-08" db="EMBL/GenBank/DDBJ databases">
        <title>Genomic Encyclopedia of Type Strains, Phase IV (KMG-IV): sequencing the most valuable type-strain genomes for metagenomic binning, comparative biology and taxonomic classification.</title>
        <authorList>
            <person name="Goeker M."/>
        </authorList>
    </citation>
    <scope>NUCLEOTIDE SEQUENCE [LARGE SCALE GENOMIC DNA]</scope>
    <source>
        <strain evidence="3 4">DSM 28101</strain>
    </source>
</reference>
<dbReference type="PANTHER" id="PTHR43597">
    <property type="entry name" value="SULFUR ACCEPTOR PROTEIN CSDE"/>
    <property type="match status" value="1"/>
</dbReference>
<evidence type="ECO:0000313" key="3">
    <source>
        <dbReference type="EMBL" id="MBB4121571.1"/>
    </source>
</evidence>
<dbReference type="Pfam" id="PF02657">
    <property type="entry name" value="SufE"/>
    <property type="match status" value="1"/>
</dbReference>
<name>A0A7W6P9N6_9HYPH</name>
<comment type="similarity">
    <text evidence="1">Belongs to the SufE family.</text>
</comment>
<keyword evidence="4" id="KW-1185">Reference proteome</keyword>
<protein>
    <submittedName>
        <fullName evidence="3">Cysteine desulfuration protein SufE</fullName>
    </submittedName>
</protein>
<feature type="domain" description="Fe-S metabolism associated" evidence="2">
    <location>
        <begin position="10"/>
        <end position="132"/>
    </location>
</feature>
<proteinExistence type="inferred from homology"/>
<dbReference type="Proteomes" id="UP000530571">
    <property type="component" value="Unassembled WGS sequence"/>
</dbReference>
<accession>A0A7W6P9N6</accession>
<evidence type="ECO:0000256" key="1">
    <source>
        <dbReference type="ARBA" id="ARBA00010282"/>
    </source>
</evidence>
<gene>
    <name evidence="3" type="ORF">GGR30_001489</name>
</gene>
<dbReference type="EMBL" id="JACIDZ010000004">
    <property type="protein sequence ID" value="MBB4121571.1"/>
    <property type="molecule type" value="Genomic_DNA"/>
</dbReference>
<dbReference type="AlphaFoldDB" id="A0A7W6P9N6"/>
<evidence type="ECO:0000313" key="4">
    <source>
        <dbReference type="Proteomes" id="UP000530571"/>
    </source>
</evidence>
<organism evidence="3 4">
    <name type="scientific">Martelella radicis</name>
    <dbReference type="NCBI Taxonomy" id="1397476"/>
    <lineage>
        <taxon>Bacteria</taxon>
        <taxon>Pseudomonadati</taxon>
        <taxon>Pseudomonadota</taxon>
        <taxon>Alphaproteobacteria</taxon>
        <taxon>Hyphomicrobiales</taxon>
        <taxon>Aurantimonadaceae</taxon>
        <taxon>Martelella</taxon>
    </lineage>
</organism>